<evidence type="ECO:0000256" key="4">
    <source>
        <dbReference type="ARBA" id="ARBA00022989"/>
    </source>
</evidence>
<feature type="compositionally biased region" description="Basic and acidic residues" evidence="7">
    <location>
        <begin position="337"/>
        <end position="351"/>
    </location>
</feature>
<feature type="transmembrane region" description="Helical" evidence="8">
    <location>
        <begin position="200"/>
        <end position="224"/>
    </location>
</feature>
<keyword evidence="5 8" id="KW-0472">Membrane</keyword>
<feature type="transmembrane region" description="Helical" evidence="8">
    <location>
        <begin position="175"/>
        <end position="194"/>
    </location>
</feature>
<dbReference type="PANTHER" id="PTHR23502:SF5">
    <property type="entry name" value="QUINIDINE RESISTANCE PROTEIN 3"/>
    <property type="match status" value="1"/>
</dbReference>
<dbReference type="PANTHER" id="PTHR23502">
    <property type="entry name" value="MAJOR FACILITATOR SUPERFAMILY"/>
    <property type="match status" value="1"/>
</dbReference>
<dbReference type="PROSITE" id="PS50850">
    <property type="entry name" value="MFS"/>
    <property type="match status" value="1"/>
</dbReference>
<dbReference type="GO" id="GO:0015203">
    <property type="term" value="F:polyamine transmembrane transporter activity"/>
    <property type="evidence" value="ECO:0007669"/>
    <property type="project" value="TreeGrafter"/>
</dbReference>
<evidence type="ECO:0000256" key="6">
    <source>
        <dbReference type="ARBA" id="ARBA00038347"/>
    </source>
</evidence>
<dbReference type="CDD" id="cd17323">
    <property type="entry name" value="MFS_Tpo1_MDR_like"/>
    <property type="match status" value="1"/>
</dbReference>
<name>A0A060T3G1_BLAAD</name>
<evidence type="ECO:0000313" key="10">
    <source>
        <dbReference type="EMBL" id="CDP35334.1"/>
    </source>
</evidence>
<feature type="transmembrane region" description="Helical" evidence="8">
    <location>
        <begin position="144"/>
        <end position="163"/>
    </location>
</feature>
<evidence type="ECO:0000256" key="5">
    <source>
        <dbReference type="ARBA" id="ARBA00023136"/>
    </source>
</evidence>
<dbReference type="InterPro" id="IPR036259">
    <property type="entry name" value="MFS_trans_sf"/>
</dbReference>
<dbReference type="Gene3D" id="1.20.1720.10">
    <property type="entry name" value="Multidrug resistance protein D"/>
    <property type="match status" value="1"/>
</dbReference>
<gene>
    <name evidence="10" type="ORF">GNLVRS02_ARAD1C33044g</name>
</gene>
<dbReference type="PhylomeDB" id="A0A060T3G1"/>
<organism evidence="10">
    <name type="scientific">Blastobotrys adeninivorans</name>
    <name type="common">Yeast</name>
    <name type="synonym">Arxula adeninivorans</name>
    <dbReference type="NCBI Taxonomy" id="409370"/>
    <lineage>
        <taxon>Eukaryota</taxon>
        <taxon>Fungi</taxon>
        <taxon>Dikarya</taxon>
        <taxon>Ascomycota</taxon>
        <taxon>Saccharomycotina</taxon>
        <taxon>Dipodascomycetes</taxon>
        <taxon>Dipodascales</taxon>
        <taxon>Trichomonascaceae</taxon>
        <taxon>Blastobotrys</taxon>
    </lineage>
</organism>
<evidence type="ECO:0000259" key="9">
    <source>
        <dbReference type="PROSITE" id="PS50850"/>
    </source>
</evidence>
<feature type="transmembrane region" description="Helical" evidence="8">
    <location>
        <begin position="267"/>
        <end position="287"/>
    </location>
</feature>
<dbReference type="FunFam" id="1.20.1720.10:FF:000009">
    <property type="entry name" value="MFS multidrug transporter"/>
    <property type="match status" value="1"/>
</dbReference>
<reference evidence="10" key="1">
    <citation type="submission" date="2014-02" db="EMBL/GenBank/DDBJ databases">
        <authorList>
            <person name="Genoscope - CEA"/>
        </authorList>
    </citation>
    <scope>NUCLEOTIDE SEQUENCE</scope>
    <source>
        <strain evidence="10">LS3</strain>
    </source>
</reference>
<evidence type="ECO:0000256" key="2">
    <source>
        <dbReference type="ARBA" id="ARBA00022448"/>
    </source>
</evidence>
<feature type="transmembrane region" description="Helical" evidence="8">
    <location>
        <begin position="605"/>
        <end position="626"/>
    </location>
</feature>
<accession>A0A060T3G1</accession>
<feature type="transmembrane region" description="Helical" evidence="8">
    <location>
        <begin position="428"/>
        <end position="451"/>
    </location>
</feature>
<evidence type="ECO:0000256" key="3">
    <source>
        <dbReference type="ARBA" id="ARBA00022692"/>
    </source>
</evidence>
<dbReference type="InterPro" id="IPR020846">
    <property type="entry name" value="MFS_dom"/>
</dbReference>
<dbReference type="Gene3D" id="1.20.1250.20">
    <property type="entry name" value="MFS general substrate transporter like domains"/>
    <property type="match status" value="1"/>
</dbReference>
<comment type="similarity">
    <text evidence="6">Belongs to the major facilitator superfamily. CAR1 family.</text>
</comment>
<evidence type="ECO:0000256" key="1">
    <source>
        <dbReference type="ARBA" id="ARBA00004141"/>
    </source>
</evidence>
<feature type="transmembrane region" description="Helical" evidence="8">
    <location>
        <begin position="579"/>
        <end position="599"/>
    </location>
</feature>
<sequence length="644" mass="70712">MAQSNDSQHSGEENTNDLTPVEIHNTKSSSHTQHSDNSHDLPANLTYDVNTDLAHTTTATLTASDGEPIANTTTLSLPKGERRGMLASLVIPRERFDARTHSPAMKNYIVFVIALAAMTAPMGSSIFLPAMTDVAKDLNTTSDIVNVSFGIYMLALGIFPLWWSSISEIYGRRTVYLVSFTMFVGFTIGCALSPNVAGLMVFRILSGGAAASVQAVGAGTISDIYITTERGRAMGYYYLGPLCGPLLAPILGGLITTKWGWRGTQWFLVIVGGVCLLLIAFGLPETLRSASLISRSREASQRSQLSPETNKNEKREESSKDSKRPVAEGPRTAEGAVFEKHEESQGERDPNENTGCSDDTVSQADVMMPVVSRFSSRQEPDPDVEANLERVKTTASEKALRSKEEQDPGSVLNQIWVVFIRPFKTLKFFTFPPVALSIIFSSYCFCCLYFLNIGIESLYSHSPYNFSSIIVGLLFIPNSVGYFLSSIFNGYWSDRILKRSIRKNGVEVPEARIAENVYLSSVLYPASLLIFGWTANYKVFWLCPLIGTFIYGVASMIIFGNTMTYLVDTLPGRGSSGVALNNLVRMCLAAIATFVAGPLERAMGFGWLYTMLAIGAILVTSCIVAIKKWGSHWRNNFDMEKIFS</sequence>
<dbReference type="SUPFAM" id="SSF103473">
    <property type="entry name" value="MFS general substrate transporter"/>
    <property type="match status" value="1"/>
</dbReference>
<feature type="compositionally biased region" description="Basic and acidic residues" evidence="7">
    <location>
        <begin position="310"/>
        <end position="326"/>
    </location>
</feature>
<protein>
    <submittedName>
        <fullName evidence="10">ARAD1C33044p</fullName>
    </submittedName>
</protein>
<feature type="region of interest" description="Disordered" evidence="7">
    <location>
        <begin position="294"/>
        <end position="360"/>
    </location>
</feature>
<dbReference type="Pfam" id="PF07690">
    <property type="entry name" value="MFS_1"/>
    <property type="match status" value="1"/>
</dbReference>
<evidence type="ECO:0000256" key="7">
    <source>
        <dbReference type="SAM" id="MobiDB-lite"/>
    </source>
</evidence>
<dbReference type="AlphaFoldDB" id="A0A060T3G1"/>
<evidence type="ECO:0000256" key="8">
    <source>
        <dbReference type="SAM" id="Phobius"/>
    </source>
</evidence>
<dbReference type="GO" id="GO:0010509">
    <property type="term" value="P:intracellular polyamine homeostasis"/>
    <property type="evidence" value="ECO:0007669"/>
    <property type="project" value="TreeGrafter"/>
</dbReference>
<reference evidence="10" key="2">
    <citation type="submission" date="2014-06" db="EMBL/GenBank/DDBJ databases">
        <title>The complete genome of Blastobotrys (Arxula) adeninivorans LS3 - a yeast of biotechnological interest.</title>
        <authorList>
            <person name="Kunze G."/>
            <person name="Gaillardin C."/>
            <person name="Czernicka M."/>
            <person name="Durrens P."/>
            <person name="Martin T."/>
            <person name="Boer E."/>
            <person name="Gabaldon T."/>
            <person name="Cruz J."/>
            <person name="Talla E."/>
            <person name="Marck C."/>
            <person name="Goffeau A."/>
            <person name="Barbe V."/>
            <person name="Baret P."/>
            <person name="Baronian K."/>
            <person name="Beier S."/>
            <person name="Bleykasten C."/>
            <person name="Bode R."/>
            <person name="Casaregola S."/>
            <person name="Despons L."/>
            <person name="Fairhead C."/>
            <person name="Giersberg M."/>
            <person name="Gierski P."/>
            <person name="Hahnel U."/>
            <person name="Hartmann A."/>
            <person name="Jankowska D."/>
            <person name="Jubin C."/>
            <person name="Jung P."/>
            <person name="Lafontaine I."/>
            <person name="Leh-Louis V."/>
            <person name="Lemaire M."/>
            <person name="Marcet-Houben M."/>
            <person name="Mascher M."/>
            <person name="Morel G."/>
            <person name="Richard G.-F."/>
            <person name="Riechen J."/>
            <person name="Sacerdot C."/>
            <person name="Sarkar A."/>
            <person name="Savel G."/>
            <person name="Schacherer J."/>
            <person name="Sherman D."/>
            <person name="Straub M.-L."/>
            <person name="Stein N."/>
            <person name="Thierry A."/>
            <person name="Trautwein-Schult A."/>
            <person name="Westhof E."/>
            <person name="Worch S."/>
            <person name="Dujon B."/>
            <person name="Souciet J.-L."/>
            <person name="Wincker P."/>
            <person name="Scholz U."/>
            <person name="Neuveglise N."/>
        </authorList>
    </citation>
    <scope>NUCLEOTIDE SEQUENCE</scope>
    <source>
        <strain evidence="10">LS3</strain>
    </source>
</reference>
<keyword evidence="2" id="KW-0813">Transport</keyword>
<feature type="transmembrane region" description="Helical" evidence="8">
    <location>
        <begin position="108"/>
        <end position="132"/>
    </location>
</feature>
<dbReference type="InterPro" id="IPR011701">
    <property type="entry name" value="MFS"/>
</dbReference>
<proteinExistence type="inferred from homology"/>
<keyword evidence="3 8" id="KW-0812">Transmembrane</keyword>
<feature type="domain" description="Major facilitator superfamily (MFS) profile" evidence="9">
    <location>
        <begin position="109"/>
        <end position="628"/>
    </location>
</feature>
<feature type="transmembrane region" description="Helical" evidence="8">
    <location>
        <begin position="539"/>
        <end position="567"/>
    </location>
</feature>
<dbReference type="GO" id="GO:0005886">
    <property type="term" value="C:plasma membrane"/>
    <property type="evidence" value="ECO:0007669"/>
    <property type="project" value="TreeGrafter"/>
</dbReference>
<dbReference type="EMBL" id="HG937693">
    <property type="protein sequence ID" value="CDP35334.1"/>
    <property type="molecule type" value="Genomic_DNA"/>
</dbReference>
<keyword evidence="4 8" id="KW-1133">Transmembrane helix</keyword>
<feature type="transmembrane region" description="Helical" evidence="8">
    <location>
        <begin position="236"/>
        <end position="255"/>
    </location>
</feature>
<feature type="transmembrane region" description="Helical" evidence="8">
    <location>
        <begin position="466"/>
        <end position="492"/>
    </location>
</feature>
<comment type="subcellular location">
    <subcellularLocation>
        <location evidence="1">Membrane</location>
        <topology evidence="1">Multi-pass membrane protein</topology>
    </subcellularLocation>
</comment>
<feature type="transmembrane region" description="Helical" evidence="8">
    <location>
        <begin position="513"/>
        <end position="533"/>
    </location>
</feature>